<dbReference type="PATRIC" id="fig|595434.4.peg.5762"/>
<dbReference type="AlphaFoldDB" id="A0A0J1B502"/>
<dbReference type="EMBL" id="LECT01000048">
    <property type="protein sequence ID" value="KLU01880.1"/>
    <property type="molecule type" value="Genomic_DNA"/>
</dbReference>
<evidence type="ECO:0000313" key="2">
    <source>
        <dbReference type="Proteomes" id="UP000036367"/>
    </source>
</evidence>
<accession>A0A0J1B502</accession>
<gene>
    <name evidence="1" type="ORF">RISK_006064</name>
</gene>
<evidence type="ECO:0000313" key="1">
    <source>
        <dbReference type="EMBL" id="KLU01880.1"/>
    </source>
</evidence>
<keyword evidence="2" id="KW-1185">Reference proteome</keyword>
<comment type="caution">
    <text evidence="1">The sequence shown here is derived from an EMBL/GenBank/DDBJ whole genome shotgun (WGS) entry which is preliminary data.</text>
</comment>
<name>A0A0J1B502_RHOIS</name>
<sequence length="73" mass="8375">MPEPLPESSGVEIAGNGHKERVVGAIRRPESVFPNGFGHWRSNEATNAFRWRIIQAGGFRCKMPRIPRFEERR</sequence>
<proteinExistence type="predicted"/>
<reference evidence="1" key="1">
    <citation type="submission" date="2015-05" db="EMBL/GenBank/DDBJ databases">
        <title>Permanent draft genome of Rhodopirellula islandicus K833.</title>
        <authorList>
            <person name="Kizina J."/>
            <person name="Richter M."/>
            <person name="Glockner F.O."/>
            <person name="Harder J."/>
        </authorList>
    </citation>
    <scope>NUCLEOTIDE SEQUENCE [LARGE SCALE GENOMIC DNA]</scope>
    <source>
        <strain evidence="1">K833</strain>
    </source>
</reference>
<dbReference type="Proteomes" id="UP000036367">
    <property type="component" value="Unassembled WGS sequence"/>
</dbReference>
<organism evidence="1 2">
    <name type="scientific">Rhodopirellula islandica</name>
    <dbReference type="NCBI Taxonomy" id="595434"/>
    <lineage>
        <taxon>Bacteria</taxon>
        <taxon>Pseudomonadati</taxon>
        <taxon>Planctomycetota</taxon>
        <taxon>Planctomycetia</taxon>
        <taxon>Pirellulales</taxon>
        <taxon>Pirellulaceae</taxon>
        <taxon>Rhodopirellula</taxon>
    </lineage>
</organism>
<protein>
    <submittedName>
        <fullName evidence="1">Uncharacterized protein</fullName>
    </submittedName>
</protein>